<organism evidence="8 9">
    <name type="scientific">Rhodonia placenta</name>
    <dbReference type="NCBI Taxonomy" id="104341"/>
    <lineage>
        <taxon>Eukaryota</taxon>
        <taxon>Fungi</taxon>
        <taxon>Dikarya</taxon>
        <taxon>Basidiomycota</taxon>
        <taxon>Agaricomycotina</taxon>
        <taxon>Agaricomycetes</taxon>
        <taxon>Polyporales</taxon>
        <taxon>Adustoporiaceae</taxon>
        <taxon>Rhodonia</taxon>
    </lineage>
</organism>
<evidence type="ECO:0000313" key="9">
    <source>
        <dbReference type="Proteomes" id="UP000639403"/>
    </source>
</evidence>
<proteinExistence type="inferred from homology"/>
<feature type="compositionally biased region" description="Basic and acidic residues" evidence="6">
    <location>
        <begin position="318"/>
        <end position="330"/>
    </location>
</feature>
<keyword evidence="2" id="KW-0547">Nucleotide-binding</keyword>
<name>A0A8H7P7P6_9APHY</name>
<comment type="caution">
    <text evidence="8">The sequence shown here is derived from an EMBL/GenBank/DDBJ whole genome shotgun (WGS) entry which is preliminary data.</text>
</comment>
<dbReference type="InterPro" id="IPR027417">
    <property type="entry name" value="P-loop_NTPase"/>
</dbReference>
<evidence type="ECO:0000256" key="6">
    <source>
        <dbReference type="SAM" id="MobiDB-lite"/>
    </source>
</evidence>
<feature type="coiled-coil region" evidence="5">
    <location>
        <begin position="104"/>
        <end position="131"/>
    </location>
</feature>
<keyword evidence="4" id="KW-0342">GTP-binding</keyword>
<keyword evidence="5" id="KW-0175">Coiled coil</keyword>
<dbReference type="AlphaFoldDB" id="A0A8H7P7P6"/>
<protein>
    <recommendedName>
        <fullName evidence="7">IRG-type G domain-containing protein</fullName>
    </recommendedName>
</protein>
<feature type="region of interest" description="Disordered" evidence="6">
    <location>
        <begin position="310"/>
        <end position="330"/>
    </location>
</feature>
<reference evidence="8" key="1">
    <citation type="submission" date="2020-11" db="EMBL/GenBank/DDBJ databases">
        <authorList>
            <person name="Koelle M."/>
            <person name="Horta M.A.C."/>
            <person name="Nowrousian M."/>
            <person name="Ohm R.A."/>
            <person name="Benz P."/>
            <person name="Pilgard A."/>
        </authorList>
    </citation>
    <scope>NUCLEOTIDE SEQUENCE</scope>
    <source>
        <strain evidence="8">FPRL280</strain>
    </source>
</reference>
<dbReference type="Gene3D" id="3.40.50.300">
    <property type="entry name" value="P-loop containing nucleotide triphosphate hydrolases"/>
    <property type="match status" value="1"/>
</dbReference>
<gene>
    <name evidence="8" type="ORF">IEO21_02383</name>
</gene>
<evidence type="ECO:0000256" key="2">
    <source>
        <dbReference type="ARBA" id="ARBA00022741"/>
    </source>
</evidence>
<keyword evidence="3" id="KW-0378">Hydrolase</keyword>
<dbReference type="Pfam" id="PF05049">
    <property type="entry name" value="IIGP"/>
    <property type="match status" value="1"/>
</dbReference>
<dbReference type="SUPFAM" id="SSF52540">
    <property type="entry name" value="P-loop containing nucleoside triphosphate hydrolases"/>
    <property type="match status" value="1"/>
</dbReference>
<dbReference type="GO" id="GO:0005525">
    <property type="term" value="F:GTP binding"/>
    <property type="evidence" value="ECO:0007669"/>
    <property type="project" value="UniProtKB-KW"/>
</dbReference>
<reference evidence="8" key="2">
    <citation type="journal article" name="Front. Microbiol.">
        <title>Degradative Capacity of Two Strains of Rhodonia placenta: From Phenotype to Genotype.</title>
        <authorList>
            <person name="Kolle M."/>
            <person name="Horta M.A.C."/>
            <person name="Nowrousian M."/>
            <person name="Ohm R.A."/>
            <person name="Benz J.P."/>
            <person name="Pilgard A."/>
        </authorList>
    </citation>
    <scope>NUCLEOTIDE SEQUENCE</scope>
    <source>
        <strain evidence="8">FPRL280</strain>
    </source>
</reference>
<dbReference type="PROSITE" id="PS51716">
    <property type="entry name" value="G_IRG"/>
    <property type="match status" value="1"/>
</dbReference>
<evidence type="ECO:0000256" key="5">
    <source>
        <dbReference type="SAM" id="Coils"/>
    </source>
</evidence>
<dbReference type="Proteomes" id="UP000639403">
    <property type="component" value="Unassembled WGS sequence"/>
</dbReference>
<dbReference type="PANTHER" id="PTHR32341">
    <property type="entry name" value="INTERFERON-INDUCIBLE GTPASE"/>
    <property type="match status" value="1"/>
</dbReference>
<feature type="domain" description="IRG-type G" evidence="7">
    <location>
        <begin position="173"/>
        <end position="376"/>
    </location>
</feature>
<evidence type="ECO:0000256" key="4">
    <source>
        <dbReference type="ARBA" id="ARBA00023134"/>
    </source>
</evidence>
<accession>A0A8H7P7P6</accession>
<dbReference type="InterPro" id="IPR030385">
    <property type="entry name" value="G_IRG_dom"/>
</dbReference>
<dbReference type="InterPro" id="IPR051515">
    <property type="entry name" value="IRG"/>
</dbReference>
<evidence type="ECO:0000259" key="7">
    <source>
        <dbReference type="PROSITE" id="PS51716"/>
    </source>
</evidence>
<dbReference type="GO" id="GO:0016020">
    <property type="term" value="C:membrane"/>
    <property type="evidence" value="ECO:0007669"/>
    <property type="project" value="InterPro"/>
</dbReference>
<dbReference type="GO" id="GO:0016787">
    <property type="term" value="F:hydrolase activity"/>
    <property type="evidence" value="ECO:0007669"/>
    <property type="project" value="UniProtKB-KW"/>
</dbReference>
<evidence type="ECO:0000256" key="1">
    <source>
        <dbReference type="ARBA" id="ARBA00005429"/>
    </source>
</evidence>
<sequence>MKRPRRRTMLAACLYGRTISIPGQRDQGLTPHIGGHMRDERGVSVCVPAFCTTSSKPPPPSPFTSFLSGVGPTLVSGAVQAILNQMQAARNGAGAGDTGANPTLQEIEERLRRSEEEIERLRSAQSTADRKAAVLQAALEGAERQLKDGIQPIILPTREQLEETKRRLQYQEGLYHFAVTGVAGAGKSSLINAFRGLRNGSRRSQSQSVAPTGVVETTRDITRYPDPKNDFLVWYDVPGSGTLEVPDWTYFNDQGLYVFDAIIVLIDTRFTATDIAILRNCARFKIPTYIVRSKSLQHIDNLVNDILGDENEEEREGDGESRWKSARDTYKAETQQNVRENLEKANLRQQVVYLVDKNTLVQITTRRPVGQRVLDEAQLVRDLLEQAHSRRI</sequence>
<evidence type="ECO:0000313" key="8">
    <source>
        <dbReference type="EMBL" id="KAF9818969.1"/>
    </source>
</evidence>
<evidence type="ECO:0000256" key="3">
    <source>
        <dbReference type="ARBA" id="ARBA00022801"/>
    </source>
</evidence>
<dbReference type="InterPro" id="IPR007743">
    <property type="entry name" value="Immunity-related_GTPase-like"/>
</dbReference>
<dbReference type="EMBL" id="JADOXO010000023">
    <property type="protein sequence ID" value="KAF9818969.1"/>
    <property type="molecule type" value="Genomic_DNA"/>
</dbReference>
<dbReference type="PANTHER" id="PTHR32341:SF10">
    <property type="entry name" value="INTERFERON-INDUCIBLE GTPASE 5"/>
    <property type="match status" value="1"/>
</dbReference>
<comment type="similarity">
    <text evidence="1">Belongs to the TRAFAC class dynamin-like GTPase superfamily. IRG family.</text>
</comment>